<evidence type="ECO:0000313" key="7">
    <source>
        <dbReference type="EMBL" id="OHX67123.1"/>
    </source>
</evidence>
<dbReference type="InterPro" id="IPR027417">
    <property type="entry name" value="P-loop_NTPase"/>
</dbReference>
<organism evidence="7 8">
    <name type="scientific">Flammeovirga pacifica</name>
    <dbReference type="NCBI Taxonomy" id="915059"/>
    <lineage>
        <taxon>Bacteria</taxon>
        <taxon>Pseudomonadati</taxon>
        <taxon>Bacteroidota</taxon>
        <taxon>Cytophagia</taxon>
        <taxon>Cytophagales</taxon>
        <taxon>Flammeovirgaceae</taxon>
        <taxon>Flammeovirga</taxon>
    </lineage>
</organism>
<dbReference type="STRING" id="915059.NH26_12605"/>
<dbReference type="InterPro" id="IPR017911">
    <property type="entry name" value="MacB-like_ATP-bd"/>
</dbReference>
<dbReference type="InterPro" id="IPR003439">
    <property type="entry name" value="ABC_transporter-like_ATP-bd"/>
</dbReference>
<comment type="caution">
    <text evidence="7">The sequence shown here is derived from an EMBL/GenBank/DDBJ whole genome shotgun (WGS) entry which is preliminary data.</text>
</comment>
<dbReference type="EMBL" id="JRYR02000001">
    <property type="protein sequence ID" value="OHX67123.1"/>
    <property type="molecule type" value="Genomic_DNA"/>
</dbReference>
<dbReference type="OrthoDB" id="1115710at2"/>
<evidence type="ECO:0000256" key="5">
    <source>
        <dbReference type="ARBA" id="ARBA00038388"/>
    </source>
</evidence>
<dbReference type="PROSITE" id="PS00211">
    <property type="entry name" value="ABC_TRANSPORTER_1"/>
    <property type="match status" value="1"/>
</dbReference>
<evidence type="ECO:0000256" key="2">
    <source>
        <dbReference type="ARBA" id="ARBA00022741"/>
    </source>
</evidence>
<dbReference type="SUPFAM" id="SSF52540">
    <property type="entry name" value="P-loop containing nucleoside triphosphate hydrolases"/>
    <property type="match status" value="1"/>
</dbReference>
<dbReference type="FunFam" id="3.40.50.300:FF:000032">
    <property type="entry name" value="Export ABC transporter ATP-binding protein"/>
    <property type="match status" value="1"/>
</dbReference>
<dbReference type="CDD" id="cd03255">
    <property type="entry name" value="ABC_MJ0796_LolCDE_FtsE"/>
    <property type="match status" value="1"/>
</dbReference>
<dbReference type="Gene3D" id="3.40.50.300">
    <property type="entry name" value="P-loop containing nucleotide triphosphate hydrolases"/>
    <property type="match status" value="1"/>
</dbReference>
<dbReference type="InterPro" id="IPR003593">
    <property type="entry name" value="AAA+_ATPase"/>
</dbReference>
<dbReference type="InterPro" id="IPR017871">
    <property type="entry name" value="ABC_transporter-like_CS"/>
</dbReference>
<dbReference type="Proteomes" id="UP000179797">
    <property type="component" value="Unassembled WGS sequence"/>
</dbReference>
<accession>A0A1S1Z1R7</accession>
<keyword evidence="2" id="KW-0547">Nucleotide-binding</keyword>
<comment type="similarity">
    <text evidence="5">Belongs to the ABC transporter superfamily. Macrolide exporter (TC 3.A.1.122) family.</text>
</comment>
<dbReference type="PANTHER" id="PTHR42798">
    <property type="entry name" value="LIPOPROTEIN-RELEASING SYSTEM ATP-BINDING PROTEIN LOLD"/>
    <property type="match status" value="1"/>
</dbReference>
<keyword evidence="3 7" id="KW-0067">ATP-binding</keyword>
<dbReference type="PANTHER" id="PTHR42798:SF6">
    <property type="entry name" value="CELL DIVISION ATP-BINDING PROTEIN FTSE"/>
    <property type="match status" value="1"/>
</dbReference>
<evidence type="ECO:0000259" key="6">
    <source>
        <dbReference type="PROSITE" id="PS50893"/>
    </source>
</evidence>
<keyword evidence="1" id="KW-0813">Transport</keyword>
<dbReference type="Pfam" id="PF00005">
    <property type="entry name" value="ABC_tran"/>
    <property type="match status" value="1"/>
</dbReference>
<dbReference type="GO" id="GO:0005524">
    <property type="term" value="F:ATP binding"/>
    <property type="evidence" value="ECO:0007669"/>
    <property type="project" value="UniProtKB-KW"/>
</dbReference>
<proteinExistence type="inferred from homology"/>
<evidence type="ECO:0000313" key="8">
    <source>
        <dbReference type="Proteomes" id="UP000179797"/>
    </source>
</evidence>
<dbReference type="SMART" id="SM00382">
    <property type="entry name" value="AAA"/>
    <property type="match status" value="1"/>
</dbReference>
<gene>
    <name evidence="7" type="ORF">NH26_12605</name>
</gene>
<protein>
    <submittedName>
        <fullName evidence="7">Macrolide ABC transporter ATP-binding protein</fullName>
    </submittedName>
</protein>
<dbReference type="GO" id="GO:0016887">
    <property type="term" value="F:ATP hydrolysis activity"/>
    <property type="evidence" value="ECO:0007669"/>
    <property type="project" value="InterPro"/>
</dbReference>
<keyword evidence="8" id="KW-1185">Reference proteome</keyword>
<dbReference type="GO" id="GO:0098796">
    <property type="term" value="C:membrane protein complex"/>
    <property type="evidence" value="ECO:0007669"/>
    <property type="project" value="UniProtKB-ARBA"/>
</dbReference>
<reference evidence="7 8" key="1">
    <citation type="journal article" date="2012" name="Int. J. Syst. Evol. Microbiol.">
        <title>Flammeovirga pacifica sp. nov., isolated from deep-sea sediment.</title>
        <authorList>
            <person name="Xu H."/>
            <person name="Fu Y."/>
            <person name="Yang N."/>
            <person name="Ding Z."/>
            <person name="Lai Q."/>
            <person name="Zeng R."/>
        </authorList>
    </citation>
    <scope>NUCLEOTIDE SEQUENCE [LARGE SCALE GENOMIC DNA]</scope>
    <source>
        <strain evidence="8">DSM 24597 / LMG 26175 / WPAGA1</strain>
    </source>
</reference>
<dbReference type="GO" id="GO:0022857">
    <property type="term" value="F:transmembrane transporter activity"/>
    <property type="evidence" value="ECO:0007669"/>
    <property type="project" value="UniProtKB-ARBA"/>
</dbReference>
<sequence length="220" mass="24587">MIQISNIYKSYLTNNTTTNVLKNVSLNVQKGEFIALMGSSGSGKSTLLNLIGLLDYFDKGELIINKQVCNSLNETERALFRNKNMGFVFQSFHLIPTKSVIKNVELALYYKRIPQKERSKLAIEALQKVGLGDKLNQKPNELSGGQKQRVAIARAIVTNPSILFADEPTGALDSKTSHEIMQLIKEIHQMEKTIVMITHDVEIANFADKIIHIKDGQIVS</sequence>
<name>A0A1S1Z1R7_FLAPC</name>
<feature type="domain" description="ABC transporter" evidence="6">
    <location>
        <begin position="2"/>
        <end position="219"/>
    </location>
</feature>
<keyword evidence="4" id="KW-1278">Translocase</keyword>
<evidence type="ECO:0000256" key="4">
    <source>
        <dbReference type="ARBA" id="ARBA00022967"/>
    </source>
</evidence>
<evidence type="ECO:0000256" key="1">
    <source>
        <dbReference type="ARBA" id="ARBA00022448"/>
    </source>
</evidence>
<dbReference type="AlphaFoldDB" id="A0A1S1Z1R7"/>
<dbReference type="PROSITE" id="PS50893">
    <property type="entry name" value="ABC_TRANSPORTER_2"/>
    <property type="match status" value="1"/>
</dbReference>
<dbReference type="RefSeq" id="WP_044225910.1">
    <property type="nucleotide sequence ID" value="NZ_JRYR02000001.1"/>
</dbReference>
<evidence type="ECO:0000256" key="3">
    <source>
        <dbReference type="ARBA" id="ARBA00022840"/>
    </source>
</evidence>